<feature type="compositionally biased region" description="Polar residues" evidence="2">
    <location>
        <begin position="318"/>
        <end position="330"/>
    </location>
</feature>
<feature type="region of interest" description="Disordered" evidence="2">
    <location>
        <begin position="311"/>
        <end position="330"/>
    </location>
</feature>
<accession>V7PER4</accession>
<feature type="region of interest" description="Disordered" evidence="2">
    <location>
        <begin position="526"/>
        <end position="620"/>
    </location>
</feature>
<evidence type="ECO:0000313" key="4">
    <source>
        <dbReference type="Proteomes" id="UP000018538"/>
    </source>
</evidence>
<feature type="region of interest" description="Disordered" evidence="2">
    <location>
        <begin position="824"/>
        <end position="847"/>
    </location>
</feature>
<dbReference type="Proteomes" id="UP000018538">
    <property type="component" value="Unassembled WGS sequence"/>
</dbReference>
<feature type="compositionally biased region" description="Basic and acidic residues" evidence="2">
    <location>
        <begin position="526"/>
        <end position="545"/>
    </location>
</feature>
<protein>
    <submittedName>
        <fullName evidence="3">Uncharacterized protein</fullName>
    </submittedName>
</protein>
<keyword evidence="4" id="KW-1185">Reference proteome</keyword>
<feature type="region of interest" description="Disordered" evidence="2">
    <location>
        <begin position="441"/>
        <end position="509"/>
    </location>
</feature>
<dbReference type="OrthoDB" id="392930at2759"/>
<dbReference type="AlphaFoldDB" id="V7PER4"/>
<evidence type="ECO:0000313" key="3">
    <source>
        <dbReference type="EMBL" id="ETB57914.1"/>
    </source>
</evidence>
<feature type="compositionally biased region" description="Acidic residues" evidence="2">
    <location>
        <begin position="463"/>
        <end position="494"/>
    </location>
</feature>
<proteinExistence type="predicted"/>
<evidence type="ECO:0000256" key="2">
    <source>
        <dbReference type="SAM" id="MobiDB-lite"/>
    </source>
</evidence>
<gene>
    <name evidence="3" type="ORF">YYC_04704</name>
</gene>
<feature type="compositionally biased region" description="Acidic residues" evidence="2">
    <location>
        <begin position="551"/>
        <end position="615"/>
    </location>
</feature>
<name>V7PER4_PLAYE</name>
<organism evidence="3 4">
    <name type="scientific">Plasmodium yoelii 17X</name>
    <dbReference type="NCBI Taxonomy" id="1323249"/>
    <lineage>
        <taxon>Eukaryota</taxon>
        <taxon>Sar</taxon>
        <taxon>Alveolata</taxon>
        <taxon>Apicomplexa</taxon>
        <taxon>Aconoidasida</taxon>
        <taxon>Haemosporida</taxon>
        <taxon>Plasmodiidae</taxon>
        <taxon>Plasmodium</taxon>
        <taxon>Plasmodium (Vinckeia)</taxon>
    </lineage>
</organism>
<sequence>MKNRLIKDNVENSEVCNTKKKTKDQIVIDYVYKNIFNKNIFLNIFKRNNYNGIEKNKTITKKDTSNIDIEKRKEEIENYKKEKNDNEEYLLFLSYVYNDLISFIENDKEYHLKNSEFLDIEDLIIDICGNICHKSFNNIKKIFTKSLTDQDNVYNDMNDKCIDDEINENKNFNEPSFFFIPPMEFIVSHIYKLNSNLNNNHLCKEREDMQTFIKNNNYDKKCNILNDILNNEPPLKTKEDEIQNEFENETNKKKKNSMYIYLNRINDKFVSNSSQDEKSKFSLEKEIKINDHKINDSIFYYPYKEINESSDYTHDSDGYNSSSQDELTSESINSLETLNEQISNKESRHDTSQNGINISHEQSENEILNVSNFKENKIISNISMNERSLYKENNESETNSKHVDNLNNYHSLKGYDSNSIFSKSFNVANAGNADNVANTDNGDVANVANTDNGDVANVANTDNGDDNNGDDDNGDDDDDNGDDDDDNGDDDDDNDHSIHKRNEPELPEDFIISYRYQESEHKDIDTYKCSNKEENKNGCQEKRDPVYTNRDDDDDNDDDDNDGDDNDGDDNGDDDNGDDDNGDDDNGDDDNGDDDNGDDDNDNDNNDNDNNDNENDNNSITNEEIKRVANIPNSINPTETQNVLGTYENNNIMTNIELAKINSNKMIKYTNYDDPQINNVCIDYEERDNTIKDNIIINSDDKIKMCEYDKHSFENKQLIIKHNEYYEKLNKMLINKKEKIYKEQKEYTKNNNLHDDYYYFKYVNTYEDNLNPYCYTKILKKANIQITRSPFPQFLRDIQIYNIPTKKIRLKKTNITLKTENVGVESKTANSGSKRNKMKKNKKKETK</sequence>
<feature type="compositionally biased region" description="Basic and acidic residues" evidence="2">
    <location>
        <begin position="495"/>
        <end position="504"/>
    </location>
</feature>
<feature type="compositionally biased region" description="Basic residues" evidence="2">
    <location>
        <begin position="834"/>
        <end position="847"/>
    </location>
</feature>
<evidence type="ECO:0000256" key="1">
    <source>
        <dbReference type="SAM" id="Coils"/>
    </source>
</evidence>
<keyword evidence="1" id="KW-0175">Coiled coil</keyword>
<feature type="coiled-coil region" evidence="1">
    <location>
        <begin position="62"/>
        <end position="89"/>
    </location>
</feature>
<reference evidence="3 4" key="1">
    <citation type="submission" date="2013-11" db="EMBL/GenBank/DDBJ databases">
        <title>The Genome Sequence of Plasmodium yoelii 17X.</title>
        <authorList>
            <consortium name="The Broad Institute Genomics Platform"/>
            <consortium name="The Broad Institute Genome Sequencing Center for Infectious Disease"/>
            <person name="Neafsey D."/>
            <person name="Adams J."/>
            <person name="Walker B."/>
            <person name="Young S.K."/>
            <person name="Zeng Q."/>
            <person name="Gargeya S."/>
            <person name="Fitzgerald M."/>
            <person name="Haas B."/>
            <person name="Abouelleil A."/>
            <person name="Alvarado L."/>
            <person name="Chapman S.B."/>
            <person name="Gainer-Dewar J."/>
            <person name="Goldberg J."/>
            <person name="Griggs A."/>
            <person name="Gujja S."/>
            <person name="Hansen M."/>
            <person name="Howarth C."/>
            <person name="Imamovic A."/>
            <person name="Ireland A."/>
            <person name="Larimer J."/>
            <person name="McCowan C."/>
            <person name="Murphy C."/>
            <person name="Pearson M."/>
            <person name="Poon T.W."/>
            <person name="Priest M."/>
            <person name="Roberts A."/>
            <person name="Saif S."/>
            <person name="Shea T."/>
            <person name="Sykes S."/>
            <person name="Wortman J."/>
            <person name="Nusbaum C."/>
            <person name="Birren B."/>
        </authorList>
    </citation>
    <scope>NUCLEOTIDE SEQUENCE [LARGE SCALE GENOMIC DNA]</scope>
    <source>
        <strain evidence="3 4">17X</strain>
    </source>
</reference>
<dbReference type="EMBL" id="KI635795">
    <property type="protein sequence ID" value="ETB57914.1"/>
    <property type="molecule type" value="Genomic_DNA"/>
</dbReference>